<dbReference type="SMART" id="SM00906">
    <property type="entry name" value="Fungal_trans"/>
    <property type="match status" value="1"/>
</dbReference>
<dbReference type="Pfam" id="PF00172">
    <property type="entry name" value="Zn_clus"/>
    <property type="match status" value="1"/>
</dbReference>
<dbReference type="AlphaFoldDB" id="V2XBH1"/>
<feature type="compositionally biased region" description="Low complexity" evidence="6">
    <location>
        <begin position="799"/>
        <end position="809"/>
    </location>
</feature>
<dbReference type="KEGG" id="mrr:Moror_825"/>
<feature type="compositionally biased region" description="Basic and acidic residues" evidence="6">
    <location>
        <begin position="183"/>
        <end position="194"/>
    </location>
</feature>
<dbReference type="Gene3D" id="4.10.240.10">
    <property type="entry name" value="Zn(2)-C6 fungal-type DNA-binding domain"/>
    <property type="match status" value="1"/>
</dbReference>
<dbReference type="GO" id="GO:0000981">
    <property type="term" value="F:DNA-binding transcription factor activity, RNA polymerase II-specific"/>
    <property type="evidence" value="ECO:0007669"/>
    <property type="project" value="InterPro"/>
</dbReference>
<evidence type="ECO:0000256" key="6">
    <source>
        <dbReference type="SAM" id="MobiDB-lite"/>
    </source>
</evidence>
<dbReference type="GO" id="GO:0008270">
    <property type="term" value="F:zinc ion binding"/>
    <property type="evidence" value="ECO:0007669"/>
    <property type="project" value="InterPro"/>
</dbReference>
<feature type="domain" description="Zn(2)-C6 fungal-type" evidence="7">
    <location>
        <begin position="223"/>
        <end position="257"/>
    </location>
</feature>
<protein>
    <submittedName>
        <fullName evidence="8">Acetamidase regulatory protein</fullName>
    </submittedName>
</protein>
<keyword evidence="2" id="KW-0805">Transcription regulation</keyword>
<evidence type="ECO:0000256" key="5">
    <source>
        <dbReference type="ARBA" id="ARBA00023242"/>
    </source>
</evidence>
<feature type="compositionally biased region" description="Pro residues" evidence="6">
    <location>
        <begin position="69"/>
        <end position="98"/>
    </location>
</feature>
<evidence type="ECO:0000313" key="9">
    <source>
        <dbReference type="Proteomes" id="UP000017559"/>
    </source>
</evidence>
<feature type="region of interest" description="Disordered" evidence="6">
    <location>
        <begin position="1"/>
        <end position="119"/>
    </location>
</feature>
<dbReference type="InterPro" id="IPR007219">
    <property type="entry name" value="XnlR_reg_dom"/>
</dbReference>
<proteinExistence type="predicted"/>
<reference evidence="8 9" key="1">
    <citation type="journal article" date="2014" name="BMC Genomics">
        <title>Genome and secretome analysis of the hemibiotrophic fungal pathogen, Moniliophthora roreri, which causes frosty pod rot disease of cacao: mechanisms of the biotrophic and necrotrophic phases.</title>
        <authorList>
            <person name="Meinhardt L.W."/>
            <person name="Costa G.G.L."/>
            <person name="Thomazella D.P.T."/>
            <person name="Teixeira P.J.P.L."/>
            <person name="Carazzolle M.F."/>
            <person name="Schuster S.C."/>
            <person name="Carlson J.E."/>
            <person name="Guiltinan M.J."/>
            <person name="Mieczkowski P."/>
            <person name="Farmer A."/>
            <person name="Ramaraj T."/>
            <person name="Crozier J."/>
            <person name="Davis R.E."/>
            <person name="Shao J."/>
            <person name="Melnick R.L."/>
            <person name="Pereira G.A.G."/>
            <person name="Bailey B.A."/>
        </authorList>
    </citation>
    <scope>NUCLEOTIDE SEQUENCE [LARGE SCALE GENOMIC DNA]</scope>
    <source>
        <strain evidence="8 9">MCA 2997</strain>
    </source>
</reference>
<keyword evidence="1" id="KW-0479">Metal-binding</keyword>
<evidence type="ECO:0000256" key="1">
    <source>
        <dbReference type="ARBA" id="ARBA00022723"/>
    </source>
</evidence>
<gene>
    <name evidence="8" type="ORF">Moror_825</name>
</gene>
<dbReference type="SMART" id="SM00066">
    <property type="entry name" value="GAL4"/>
    <property type="match status" value="1"/>
</dbReference>
<dbReference type="PROSITE" id="PS50048">
    <property type="entry name" value="ZN2_CY6_FUNGAL_2"/>
    <property type="match status" value="1"/>
</dbReference>
<evidence type="ECO:0000256" key="2">
    <source>
        <dbReference type="ARBA" id="ARBA00023015"/>
    </source>
</evidence>
<dbReference type="PANTHER" id="PTHR31668">
    <property type="entry name" value="GLUCOSE TRANSPORT TRANSCRIPTION REGULATOR RGT1-RELATED-RELATED"/>
    <property type="match status" value="1"/>
</dbReference>
<name>V2XBH1_MONRO</name>
<keyword evidence="9" id="KW-1185">Reference proteome</keyword>
<keyword evidence="3" id="KW-0238">DNA-binding</keyword>
<keyword evidence="5" id="KW-0539">Nucleus</keyword>
<dbReference type="GO" id="GO:0006351">
    <property type="term" value="P:DNA-templated transcription"/>
    <property type="evidence" value="ECO:0007669"/>
    <property type="project" value="InterPro"/>
</dbReference>
<dbReference type="Pfam" id="PF04082">
    <property type="entry name" value="Fungal_trans"/>
    <property type="match status" value="1"/>
</dbReference>
<accession>V2XBH1</accession>
<dbReference type="GO" id="GO:0003677">
    <property type="term" value="F:DNA binding"/>
    <property type="evidence" value="ECO:0007669"/>
    <property type="project" value="UniProtKB-KW"/>
</dbReference>
<dbReference type="InterPro" id="IPR036864">
    <property type="entry name" value="Zn2-C6_fun-type_DNA-bd_sf"/>
</dbReference>
<dbReference type="PROSITE" id="PS00463">
    <property type="entry name" value="ZN2_CY6_FUNGAL_1"/>
    <property type="match status" value="1"/>
</dbReference>
<comment type="caution">
    <text evidence="8">The sequence shown here is derived from an EMBL/GenBank/DDBJ whole genome shotgun (WGS) entry which is preliminary data.</text>
</comment>
<feature type="region of interest" description="Disordered" evidence="6">
    <location>
        <begin position="782"/>
        <end position="872"/>
    </location>
</feature>
<feature type="compositionally biased region" description="Low complexity" evidence="6">
    <location>
        <begin position="1"/>
        <end position="21"/>
    </location>
</feature>
<dbReference type="OrthoDB" id="4161332at2759"/>
<evidence type="ECO:0000256" key="3">
    <source>
        <dbReference type="ARBA" id="ARBA00023125"/>
    </source>
</evidence>
<dbReference type="EMBL" id="AWSO01000507">
    <property type="protein sequence ID" value="ESK89840.1"/>
    <property type="molecule type" value="Genomic_DNA"/>
</dbReference>
<organism evidence="8 9">
    <name type="scientific">Moniliophthora roreri (strain MCA 2997)</name>
    <name type="common">Cocoa frosty pod rot fungus</name>
    <name type="synonym">Crinipellis roreri</name>
    <dbReference type="NCBI Taxonomy" id="1381753"/>
    <lineage>
        <taxon>Eukaryota</taxon>
        <taxon>Fungi</taxon>
        <taxon>Dikarya</taxon>
        <taxon>Basidiomycota</taxon>
        <taxon>Agaricomycotina</taxon>
        <taxon>Agaricomycetes</taxon>
        <taxon>Agaricomycetidae</taxon>
        <taxon>Agaricales</taxon>
        <taxon>Marasmiineae</taxon>
        <taxon>Marasmiaceae</taxon>
        <taxon>Moniliophthora</taxon>
    </lineage>
</organism>
<dbReference type="InterPro" id="IPR001138">
    <property type="entry name" value="Zn2Cys6_DnaBD"/>
</dbReference>
<dbReference type="SUPFAM" id="SSF57701">
    <property type="entry name" value="Zn2/Cys6 DNA-binding domain"/>
    <property type="match status" value="1"/>
</dbReference>
<dbReference type="CDD" id="cd12148">
    <property type="entry name" value="fungal_TF_MHR"/>
    <property type="match status" value="1"/>
</dbReference>
<feature type="compositionally biased region" description="Pro residues" evidence="6">
    <location>
        <begin position="109"/>
        <end position="119"/>
    </location>
</feature>
<dbReference type="CDD" id="cd00067">
    <property type="entry name" value="GAL4"/>
    <property type="match status" value="1"/>
</dbReference>
<dbReference type="HOGENOM" id="CLU_006242_0_0_1"/>
<feature type="compositionally biased region" description="Polar residues" evidence="6">
    <location>
        <begin position="818"/>
        <end position="847"/>
    </location>
</feature>
<feature type="compositionally biased region" description="Polar residues" evidence="6">
    <location>
        <begin position="201"/>
        <end position="210"/>
    </location>
</feature>
<dbReference type="Proteomes" id="UP000017559">
    <property type="component" value="Unassembled WGS sequence"/>
</dbReference>
<dbReference type="PANTHER" id="PTHR31668:SF26">
    <property type="entry name" value="GLUCOSE TRANSPORT TRANSCRIPTION REGULATOR RGT1-RELATED"/>
    <property type="match status" value="1"/>
</dbReference>
<dbReference type="InterPro" id="IPR050797">
    <property type="entry name" value="Carb_Metab_Trans_Reg"/>
</dbReference>
<evidence type="ECO:0000313" key="8">
    <source>
        <dbReference type="EMBL" id="ESK89840.1"/>
    </source>
</evidence>
<evidence type="ECO:0000256" key="4">
    <source>
        <dbReference type="ARBA" id="ARBA00023163"/>
    </source>
</evidence>
<feature type="region of interest" description="Disordered" evidence="6">
    <location>
        <begin position="275"/>
        <end position="294"/>
    </location>
</feature>
<keyword evidence="4" id="KW-0804">Transcription</keyword>
<evidence type="ECO:0000259" key="7">
    <source>
        <dbReference type="PROSITE" id="PS50048"/>
    </source>
</evidence>
<feature type="compositionally biased region" description="Pro residues" evidence="6">
    <location>
        <begin position="48"/>
        <end position="57"/>
    </location>
</feature>
<sequence>MAESPLDSSSNSPSDQPSELPSQPPPTPLSSDRPPKKARQRKQADPKPASPDPPQPPIVHQAPVLQPYPGHPHPYYMNPPYPGHPYQPSPHPNYPPPNHGQSSHSSPIPTHPHPPPYAYPVPASPHPGYYHPTYQYPPPVMMYPPPPHHHHHPPPPHAEHSPSASSPAPPELSTGAKRKRKGTKDDKGSEDEGRASATPIVPTSGTSTNPPLDLKKRTKTQRACDSCRTRKIRCDILPEMDPPICQHCKQYNFECSFFLPITETRFKKKKLEAENAEREKEASRPAAPSLPESVKRDVGVFGPTSTAHLLHSQATISPRHYQGYDARYNHSFQVSKSGDGLIQVQKPNKEEQPASMVKPINLNVDQDVLQQLVNAYFSDVAPLLPVITKTEFLAHSTPPPILFYSMCLVAAARREVPQQVFDSIRHNVDTIIKSDDVLSNASIVNVQSLLILCMTGDCHSQFVPSALSALWVRLGAAIRMAQDLGLHRCESLKQPDMDLRRRLWGLCLISDRWISFTYGHPYMISLEDCDARLPSSGDITDDYIDELVRLSILLGRVQKALYTPSGLKQTRDETLEAILRDLQNWRDKLPEELKFRGPTTSRLGGLLNLLYVCVLKMFFRLFMRISYTLPSHITFGLTVERWSNLVIDGNQAIDWLDANERVYDVWLVVAYAAVSCGLIQYHTYVRRKSPEAETQLRKLRDCVARWEKAISPDHMSARRKTAEIITLLYEALHTPLSLEKPVLNPSGGVVNKQPMDLDYRPDPNRPGGGVFIARGKVDGLKDLPEGTVIPEDEEAEGETLSSTLASASTSKDDHDRNLNLSSLSSTFAPPLSVATQLGESSSGSMVNFTPLGGRERNLNPAMNRASGPDNQVINLSDQPQPTLNSLQEFAMTDNGYFEGMPNGMFEFEQWEHFFSTKLPQSGQPQQ</sequence>
<feature type="region of interest" description="Disordered" evidence="6">
    <location>
        <begin position="145"/>
        <end position="222"/>
    </location>
</feature>